<comment type="caution">
    <text evidence="2">The sequence shown here is derived from an EMBL/GenBank/DDBJ whole genome shotgun (WGS) entry which is preliminary data.</text>
</comment>
<sequence length="487" mass="53235">MQVIGTKESRAEHLVGPLTSGCAHGLTVLPYNYAFRASRFEAFLFILCNNSSYRRCPQRCSSLSDGKKAKYLMAGQGNSFALLLDEEGDDVTILVANVAAKVAYSPPAEKKQQPQQKNQQPASASLVKGSEYVRAERGGRGRGGRGLGSGGDVGGQFGSGRVNGYQRNYGDIDGFAVDDSTRGRGGRGRGRGGRGRGRGGINEDRGFGNEGQQGFGGIENQGQGGGAGNGWEEAGDSQGRPFRNESRQFRNDYRNGDGERRGYGGGERRRNYGDRDGARYSRGEEGQNSSEKKEEQFDSKDQTENNGKSNNGGEWGAPENTEVPKDAEPEQGKPEQVASQDMAEKKSPVEEEDNNMTLDEYEKLLSEKRKALEALKTEERKVTLDKDLQLMQLVEKKKEGTLFIKLSEKDKLKKKDSLEKEDKVRKLQSFNINEFLGDKYVGMTGRGRARGRGRGGFRGPQGREAISAPCIEDPRQFPVLGGAAVKV</sequence>
<dbReference type="PANTHER" id="PTHR12299:SF62">
    <property type="entry name" value="ASPARTATE, GLYCINE, LYSINE AND SERINE-RICH PROTEIN-LIKE"/>
    <property type="match status" value="1"/>
</dbReference>
<feature type="compositionally biased region" description="Basic and acidic residues" evidence="1">
    <location>
        <begin position="322"/>
        <end position="333"/>
    </location>
</feature>
<evidence type="ECO:0000313" key="3">
    <source>
        <dbReference type="Proteomes" id="UP001141806"/>
    </source>
</evidence>
<organism evidence="2 3">
    <name type="scientific">Protea cynaroides</name>
    <dbReference type="NCBI Taxonomy" id="273540"/>
    <lineage>
        <taxon>Eukaryota</taxon>
        <taxon>Viridiplantae</taxon>
        <taxon>Streptophyta</taxon>
        <taxon>Embryophyta</taxon>
        <taxon>Tracheophyta</taxon>
        <taxon>Spermatophyta</taxon>
        <taxon>Magnoliopsida</taxon>
        <taxon>Proteales</taxon>
        <taxon>Proteaceae</taxon>
        <taxon>Protea</taxon>
    </lineage>
</organism>
<dbReference type="GO" id="GO:0003723">
    <property type="term" value="F:RNA binding"/>
    <property type="evidence" value="ECO:0007669"/>
    <property type="project" value="InterPro"/>
</dbReference>
<feature type="compositionally biased region" description="Gly residues" evidence="1">
    <location>
        <begin position="144"/>
        <end position="158"/>
    </location>
</feature>
<reference evidence="2" key="1">
    <citation type="journal article" date="2023" name="Plant J.">
        <title>The genome of the king protea, Protea cynaroides.</title>
        <authorList>
            <person name="Chang J."/>
            <person name="Duong T.A."/>
            <person name="Schoeman C."/>
            <person name="Ma X."/>
            <person name="Roodt D."/>
            <person name="Barker N."/>
            <person name="Li Z."/>
            <person name="Van de Peer Y."/>
            <person name="Mizrachi E."/>
        </authorList>
    </citation>
    <scope>NUCLEOTIDE SEQUENCE</scope>
    <source>
        <tissue evidence="2">Young leaves</tissue>
    </source>
</reference>
<feature type="compositionally biased region" description="Basic residues" evidence="1">
    <location>
        <begin position="184"/>
        <end position="197"/>
    </location>
</feature>
<feature type="compositionally biased region" description="Gly residues" evidence="1">
    <location>
        <begin position="208"/>
        <end position="229"/>
    </location>
</feature>
<gene>
    <name evidence="2" type="ORF">NE237_016245</name>
</gene>
<feature type="compositionally biased region" description="Low complexity" evidence="1">
    <location>
        <begin position="113"/>
        <end position="125"/>
    </location>
</feature>
<keyword evidence="3" id="KW-1185">Reference proteome</keyword>
<dbReference type="InterPro" id="IPR039764">
    <property type="entry name" value="HABP4/SERBP1-like"/>
</dbReference>
<name>A0A9Q0KFL0_9MAGN</name>
<dbReference type="GO" id="GO:0005737">
    <property type="term" value="C:cytoplasm"/>
    <property type="evidence" value="ECO:0007669"/>
    <property type="project" value="TreeGrafter"/>
</dbReference>
<protein>
    <recommendedName>
        <fullName evidence="4">Hyaluronan/mRNA-binding protein domain-containing protein</fullName>
    </recommendedName>
</protein>
<proteinExistence type="predicted"/>
<dbReference type="OrthoDB" id="784393at2759"/>
<accession>A0A9Q0KFL0</accession>
<dbReference type="GO" id="GO:0005634">
    <property type="term" value="C:nucleus"/>
    <property type="evidence" value="ECO:0007669"/>
    <property type="project" value="TreeGrafter"/>
</dbReference>
<dbReference type="Proteomes" id="UP001141806">
    <property type="component" value="Unassembled WGS sequence"/>
</dbReference>
<evidence type="ECO:0000256" key="1">
    <source>
        <dbReference type="SAM" id="MobiDB-lite"/>
    </source>
</evidence>
<dbReference type="AlphaFoldDB" id="A0A9Q0KFL0"/>
<feature type="region of interest" description="Disordered" evidence="1">
    <location>
        <begin position="106"/>
        <end position="359"/>
    </location>
</feature>
<evidence type="ECO:0000313" key="2">
    <source>
        <dbReference type="EMBL" id="KAJ4969544.1"/>
    </source>
</evidence>
<dbReference type="PANTHER" id="PTHR12299">
    <property type="entry name" value="HYALURONIC ACID-BINDING PROTEIN 4"/>
    <property type="match status" value="1"/>
</dbReference>
<dbReference type="EMBL" id="JAMYWD010000006">
    <property type="protein sequence ID" value="KAJ4969544.1"/>
    <property type="molecule type" value="Genomic_DNA"/>
</dbReference>
<feature type="compositionally biased region" description="Basic and acidic residues" evidence="1">
    <location>
        <begin position="242"/>
        <end position="303"/>
    </location>
</feature>
<evidence type="ECO:0008006" key="4">
    <source>
        <dbReference type="Google" id="ProtNLM"/>
    </source>
</evidence>